<proteinExistence type="predicted"/>
<dbReference type="GO" id="GO:0005524">
    <property type="term" value="F:ATP binding"/>
    <property type="evidence" value="ECO:0007669"/>
    <property type="project" value="UniProtKB-UniRule"/>
</dbReference>
<dbReference type="Pfam" id="PF00069">
    <property type="entry name" value="Pkinase"/>
    <property type="match status" value="1"/>
</dbReference>
<dbReference type="PANTHER" id="PTHR44329">
    <property type="entry name" value="SERINE/THREONINE-PROTEIN KINASE TNNI3K-RELATED"/>
    <property type="match status" value="1"/>
</dbReference>
<dbReference type="EMBL" id="CASHTH010003634">
    <property type="protein sequence ID" value="CAI8047410.1"/>
    <property type="molecule type" value="Genomic_DNA"/>
</dbReference>
<protein>
    <submittedName>
        <fullName evidence="4">Serine/threonine-protein kinase/receptor R826</fullName>
    </submittedName>
</protein>
<evidence type="ECO:0000256" key="1">
    <source>
        <dbReference type="PROSITE-ProRule" id="PRU10141"/>
    </source>
</evidence>
<dbReference type="AlphaFoldDB" id="A0AA35XDG8"/>
<name>A0AA35XDG8_GEOBA</name>
<reference evidence="4" key="1">
    <citation type="submission" date="2023-03" db="EMBL/GenBank/DDBJ databases">
        <authorList>
            <person name="Steffen K."/>
            <person name="Cardenas P."/>
        </authorList>
    </citation>
    <scope>NUCLEOTIDE SEQUENCE</scope>
</reference>
<dbReference type="InterPro" id="IPR017441">
    <property type="entry name" value="Protein_kinase_ATP_BS"/>
</dbReference>
<feature type="domain" description="Protein kinase" evidence="3">
    <location>
        <begin position="142"/>
        <end position="374"/>
    </location>
</feature>
<dbReference type="Gene3D" id="1.10.510.10">
    <property type="entry name" value="Transferase(Phosphotransferase) domain 1"/>
    <property type="match status" value="1"/>
</dbReference>
<accession>A0AA35XDG8</accession>
<evidence type="ECO:0000313" key="4">
    <source>
        <dbReference type="EMBL" id="CAI8047410.1"/>
    </source>
</evidence>
<evidence type="ECO:0000259" key="3">
    <source>
        <dbReference type="PROSITE" id="PS50011"/>
    </source>
</evidence>
<dbReference type="PROSITE" id="PS00107">
    <property type="entry name" value="PROTEIN_KINASE_ATP"/>
    <property type="match status" value="1"/>
</dbReference>
<dbReference type="InterPro" id="IPR011009">
    <property type="entry name" value="Kinase-like_dom_sf"/>
</dbReference>
<dbReference type="PROSITE" id="PS50011">
    <property type="entry name" value="PROTEIN_KINASE_DOM"/>
    <property type="match status" value="1"/>
</dbReference>
<feature type="binding site" evidence="1">
    <location>
        <position position="170"/>
    </location>
    <ligand>
        <name>ATP</name>
        <dbReference type="ChEBI" id="CHEBI:30616"/>
    </ligand>
</feature>
<dbReference type="InterPro" id="IPR008266">
    <property type="entry name" value="Tyr_kinase_AS"/>
</dbReference>
<comment type="caution">
    <text evidence="4">The sequence shown here is derived from an EMBL/GenBank/DDBJ whole genome shotgun (WGS) entry which is preliminary data.</text>
</comment>
<keyword evidence="4" id="KW-0808">Transferase</keyword>
<dbReference type="InterPro" id="IPR000719">
    <property type="entry name" value="Prot_kinase_dom"/>
</dbReference>
<dbReference type="InterPro" id="IPR051681">
    <property type="entry name" value="Ser/Thr_Kinases-Pseudokinases"/>
</dbReference>
<dbReference type="GO" id="GO:0004674">
    <property type="term" value="F:protein serine/threonine kinase activity"/>
    <property type="evidence" value="ECO:0007669"/>
    <property type="project" value="TreeGrafter"/>
</dbReference>
<dbReference type="Proteomes" id="UP001174909">
    <property type="component" value="Unassembled WGS sequence"/>
</dbReference>
<feature type="region of interest" description="Disordered" evidence="2">
    <location>
        <begin position="84"/>
        <end position="138"/>
    </location>
</feature>
<feature type="non-terminal residue" evidence="4">
    <location>
        <position position="374"/>
    </location>
</feature>
<keyword evidence="1" id="KW-0547">Nucleotide-binding</keyword>
<organism evidence="4 5">
    <name type="scientific">Geodia barretti</name>
    <name type="common">Barrett's horny sponge</name>
    <dbReference type="NCBI Taxonomy" id="519541"/>
    <lineage>
        <taxon>Eukaryota</taxon>
        <taxon>Metazoa</taxon>
        <taxon>Porifera</taxon>
        <taxon>Demospongiae</taxon>
        <taxon>Heteroscleromorpha</taxon>
        <taxon>Tetractinellida</taxon>
        <taxon>Astrophorina</taxon>
        <taxon>Geodiidae</taxon>
        <taxon>Geodia</taxon>
    </lineage>
</organism>
<keyword evidence="1" id="KW-0067">ATP-binding</keyword>
<evidence type="ECO:0000313" key="5">
    <source>
        <dbReference type="Proteomes" id="UP001174909"/>
    </source>
</evidence>
<evidence type="ECO:0000256" key="2">
    <source>
        <dbReference type="SAM" id="MobiDB-lite"/>
    </source>
</evidence>
<sequence length="374" mass="40950">INTCVLFSAPFSAQSSFVGVEVSTTDKARSKAMKLVQVKEINNKFVPVSAFPQSKSAAIANSDDATQPMYHPFVSLMSPPVSSFQYQSGTGTDSSRSSSLATGSSYNPDSAIGSPGPTPPSSRPQGNSGEGDCSYLPNTTVEPTGVSLGEGAYGEVCEVSYKGNIYAAKKYKISKKEELINLHKRLKAFVQEVQIPLLISHPNIVPYCGVCRLKGDGDNPVIVMERMDKNLTEYLKEGLITLDKKFRVLLHVAKGLQHLHQQKPAIIHRDLTANNVLLKNGVAKIGDFGNSRIVDLKTSEPLTTRPGTIDYMPPEAMEGGLYNEKLDIFSYSHLAIHVIIQTYPLPKNPTFYDGATLVPRTEVKRRHPYLTEME</sequence>
<keyword evidence="5" id="KW-1185">Reference proteome</keyword>
<dbReference type="SUPFAM" id="SSF56112">
    <property type="entry name" value="Protein kinase-like (PK-like)"/>
    <property type="match status" value="1"/>
</dbReference>
<feature type="non-terminal residue" evidence="4">
    <location>
        <position position="1"/>
    </location>
</feature>
<keyword evidence="4" id="KW-0418">Kinase</keyword>
<feature type="compositionally biased region" description="Low complexity" evidence="2">
    <location>
        <begin position="88"/>
        <end position="105"/>
    </location>
</feature>
<gene>
    <name evidence="4" type="ORF">GBAR_LOCUS26203</name>
</gene>
<dbReference type="PROSITE" id="PS00109">
    <property type="entry name" value="PROTEIN_KINASE_TYR"/>
    <property type="match status" value="1"/>
</dbReference>